<evidence type="ECO:0000256" key="2">
    <source>
        <dbReference type="ARBA" id="ARBA00013263"/>
    </source>
</evidence>
<dbReference type="RefSeq" id="WP_246425011.1">
    <property type="nucleotide sequence ID" value="NZ_JBHRWP010000042.1"/>
</dbReference>
<feature type="compositionally biased region" description="Low complexity" evidence="9">
    <location>
        <begin position="824"/>
        <end position="840"/>
    </location>
</feature>
<reference evidence="13 14" key="1">
    <citation type="submission" date="2020-07" db="EMBL/GenBank/DDBJ databases">
        <title>Sequencing the genomes of 1000 actinobacteria strains.</title>
        <authorList>
            <person name="Klenk H.-P."/>
        </authorList>
    </citation>
    <scope>NUCLEOTIDE SEQUENCE [LARGE SCALE GENOMIC DNA]</scope>
    <source>
        <strain evidence="13 14">DSM 45927</strain>
    </source>
</reference>
<feature type="compositionally biased region" description="Low complexity" evidence="9">
    <location>
        <begin position="404"/>
        <end position="421"/>
    </location>
</feature>
<comment type="caution">
    <text evidence="13">The sequence shown here is derived from an EMBL/GenBank/DDBJ whole genome shotgun (WGS) entry which is preliminary data.</text>
</comment>
<dbReference type="InterPro" id="IPR005481">
    <property type="entry name" value="BC-like_N"/>
</dbReference>
<name>A0A853BKJ2_9ACTN</name>
<feature type="domain" description="Biotin carboxylation" evidence="12">
    <location>
        <begin position="28"/>
        <end position="596"/>
    </location>
</feature>
<dbReference type="InterPro" id="IPR011053">
    <property type="entry name" value="Single_hybrid_motif"/>
</dbReference>
<keyword evidence="14" id="KW-1185">Reference proteome</keyword>
<dbReference type="EMBL" id="JACCFO010000001">
    <property type="protein sequence ID" value="NYI95046.1"/>
    <property type="molecule type" value="Genomic_DNA"/>
</dbReference>
<dbReference type="PROSITE" id="PS50975">
    <property type="entry name" value="ATP_GRASP"/>
    <property type="match status" value="1"/>
</dbReference>
<dbReference type="Gene3D" id="2.40.50.100">
    <property type="match status" value="1"/>
</dbReference>
<feature type="region of interest" description="Disordered" evidence="9">
    <location>
        <begin position="660"/>
        <end position="679"/>
    </location>
</feature>
<dbReference type="PROSITE" id="PS50979">
    <property type="entry name" value="BC"/>
    <property type="match status" value="1"/>
</dbReference>
<evidence type="ECO:0000256" key="6">
    <source>
        <dbReference type="ARBA" id="ARBA00023267"/>
    </source>
</evidence>
<proteinExistence type="predicted"/>
<dbReference type="InterPro" id="IPR011764">
    <property type="entry name" value="Biotin_carboxylation_dom"/>
</dbReference>
<feature type="compositionally biased region" description="Low complexity" evidence="9">
    <location>
        <begin position="668"/>
        <end position="679"/>
    </location>
</feature>
<dbReference type="GO" id="GO:0046872">
    <property type="term" value="F:metal ion binding"/>
    <property type="evidence" value="ECO:0007669"/>
    <property type="project" value="InterPro"/>
</dbReference>
<evidence type="ECO:0000259" key="12">
    <source>
        <dbReference type="PROSITE" id="PS50979"/>
    </source>
</evidence>
<dbReference type="PANTHER" id="PTHR18866">
    <property type="entry name" value="CARBOXYLASE:PYRUVATE/ACETYL-COA/PROPIONYL-COA CARBOXYLASE"/>
    <property type="match status" value="1"/>
</dbReference>
<sequence>MTTAESATTAPPAPSGTAAAGPGAPGATATTVLVANRGEIAVRIIRTLRRMGLRTVAVHSTADAGARHVRAADTAVCVGGAALSDSYLNAPAIVAAAQAAGARMVHPGYGFLAENAAFARLCAEAGLVFIGPPPEAIEAMGDKIRAKREVAAAGVPLLPGFAEEPGRPMDDTALERAAADVGYPLLIKPSAGGGGKGMRVVEGPGELAAAAAAARREARAAFGDDTLLVERLVRRPRHIEVQVLADAHGNVVHLGERECSLQRRHQKIVEEAPSPLLTPEQRAAMGRAAVAAARACGYVGAGTVEFIVQPPREEPGGGAGGGGAGAGHADTGAPGEPLASSQPHAAPHTPPGSAGLWTATPAEAAGGPPPAGAGHGETGALGEPLSSSQPEAGSPAPHHLRPLGTTAATADGPAPGAPSPTAAPGLSYAFLEMNTRLQVEHPVTEAVVAVNGRRGIDLVELQVRVARGEPLPFTQEDLALDGHAVESRVYAEDPAQGFLPTGGRVLLLAEPEGPGVRVDSGLDEGTEVTSAYDPMLAKVVTWAPDRAAALDRMDAALAGYTLLGCDTNVAFLRRLLRTPRVRAGDLSTDLTPQLAPALVPADGADVDDGLLAAAAADHQLGLEPDPRTADRFAVPDGWRLGARAWTTWRLRAPRRGPAAVRLRRRAEGTTAGTAGGPEAPVAYEASVDGGPPFAIDAARTPDGRTLVVTVHGRTLRYARATDPAGLWLGRDGAAWRFTDDPRLAPVRGGGAAADGAVRSPMPGTVLSVAVAPGDRVVAGSPVAVVEAMKMEHTVTAPLDGTVTELHARPGRPVAMDEVLAAITPEAAPAPRDPGAAPASASTTVKEQEP</sequence>
<gene>
    <name evidence="13" type="ORF">HNR12_001323</name>
</gene>
<evidence type="ECO:0000256" key="8">
    <source>
        <dbReference type="PROSITE-ProRule" id="PRU00409"/>
    </source>
</evidence>
<feature type="region of interest" description="Disordered" evidence="9">
    <location>
        <begin position="1"/>
        <end position="24"/>
    </location>
</feature>
<dbReference type="InterPro" id="IPR011761">
    <property type="entry name" value="ATP-grasp"/>
</dbReference>
<evidence type="ECO:0000256" key="9">
    <source>
        <dbReference type="SAM" id="MobiDB-lite"/>
    </source>
</evidence>
<keyword evidence="5 8" id="KW-0067">ATP-binding</keyword>
<evidence type="ECO:0000313" key="14">
    <source>
        <dbReference type="Proteomes" id="UP000575985"/>
    </source>
</evidence>
<evidence type="ECO:0000256" key="3">
    <source>
        <dbReference type="ARBA" id="ARBA00022598"/>
    </source>
</evidence>
<keyword evidence="3" id="KW-0436">Ligase</keyword>
<dbReference type="SUPFAM" id="SSF51246">
    <property type="entry name" value="Rudiment single hybrid motif"/>
    <property type="match status" value="1"/>
</dbReference>
<dbReference type="FunFam" id="3.40.50.20:FF:000010">
    <property type="entry name" value="Propionyl-CoA carboxylase subunit alpha"/>
    <property type="match status" value="1"/>
</dbReference>
<dbReference type="CDD" id="cd06850">
    <property type="entry name" value="biotinyl_domain"/>
    <property type="match status" value="1"/>
</dbReference>
<dbReference type="InterPro" id="IPR050856">
    <property type="entry name" value="Biotin_carboxylase_complex"/>
</dbReference>
<dbReference type="GO" id="GO:0004075">
    <property type="term" value="F:biotin carboxylase activity"/>
    <property type="evidence" value="ECO:0007669"/>
    <property type="project" value="UniProtKB-EC"/>
</dbReference>
<dbReference type="SMART" id="SM00878">
    <property type="entry name" value="Biotin_carb_C"/>
    <property type="match status" value="1"/>
</dbReference>
<dbReference type="InterPro" id="IPR005482">
    <property type="entry name" value="Biotin_COase_C"/>
</dbReference>
<dbReference type="Pfam" id="PF02786">
    <property type="entry name" value="CPSase_L_D2"/>
    <property type="match status" value="2"/>
</dbReference>
<dbReference type="Pfam" id="PF00364">
    <property type="entry name" value="Biotin_lipoyl"/>
    <property type="match status" value="1"/>
</dbReference>
<dbReference type="Proteomes" id="UP000575985">
    <property type="component" value="Unassembled WGS sequence"/>
</dbReference>
<evidence type="ECO:0000259" key="10">
    <source>
        <dbReference type="PROSITE" id="PS50968"/>
    </source>
</evidence>
<comment type="cofactor">
    <cofactor evidence="1">
        <name>biotin</name>
        <dbReference type="ChEBI" id="CHEBI:57586"/>
    </cofactor>
</comment>
<dbReference type="Pfam" id="PF00289">
    <property type="entry name" value="Biotin_carb_N"/>
    <property type="match status" value="1"/>
</dbReference>
<dbReference type="PROSITE" id="PS00867">
    <property type="entry name" value="CPSASE_2"/>
    <property type="match status" value="1"/>
</dbReference>
<dbReference type="InterPro" id="IPR011054">
    <property type="entry name" value="Rudment_hybrid_motif"/>
</dbReference>
<comment type="catalytic activity">
    <reaction evidence="7">
        <text>N(6)-biotinyl-L-lysyl-[protein] + hydrogencarbonate + ATP = N(6)-carboxybiotinyl-L-lysyl-[protein] + ADP + phosphate + H(+)</text>
        <dbReference type="Rhea" id="RHEA:13501"/>
        <dbReference type="Rhea" id="RHEA-COMP:10505"/>
        <dbReference type="Rhea" id="RHEA-COMP:10506"/>
        <dbReference type="ChEBI" id="CHEBI:15378"/>
        <dbReference type="ChEBI" id="CHEBI:17544"/>
        <dbReference type="ChEBI" id="CHEBI:30616"/>
        <dbReference type="ChEBI" id="CHEBI:43474"/>
        <dbReference type="ChEBI" id="CHEBI:83144"/>
        <dbReference type="ChEBI" id="CHEBI:83145"/>
        <dbReference type="ChEBI" id="CHEBI:456216"/>
        <dbReference type="EC" id="6.3.4.14"/>
    </reaction>
    <physiologicalReaction direction="left-to-right" evidence="7">
        <dbReference type="Rhea" id="RHEA:13502"/>
    </physiologicalReaction>
</comment>
<protein>
    <recommendedName>
        <fullName evidence="2">biotin carboxylase</fullName>
        <ecNumber evidence="2">6.3.4.14</ecNumber>
    </recommendedName>
</protein>
<evidence type="ECO:0000259" key="11">
    <source>
        <dbReference type="PROSITE" id="PS50975"/>
    </source>
</evidence>
<feature type="region of interest" description="Disordered" evidence="9">
    <location>
        <begin position="309"/>
        <end position="421"/>
    </location>
</feature>
<dbReference type="PROSITE" id="PS00866">
    <property type="entry name" value="CPSASE_1"/>
    <property type="match status" value="1"/>
</dbReference>
<dbReference type="AlphaFoldDB" id="A0A853BKJ2"/>
<dbReference type="Pfam" id="PF02785">
    <property type="entry name" value="Biotin_carb_C"/>
    <property type="match status" value="1"/>
</dbReference>
<organism evidence="13 14">
    <name type="scientific">Streptomonospora nanhaiensis</name>
    <dbReference type="NCBI Taxonomy" id="1323731"/>
    <lineage>
        <taxon>Bacteria</taxon>
        <taxon>Bacillati</taxon>
        <taxon>Actinomycetota</taxon>
        <taxon>Actinomycetes</taxon>
        <taxon>Streptosporangiales</taxon>
        <taxon>Nocardiopsidaceae</taxon>
        <taxon>Streptomonospora</taxon>
    </lineage>
</organism>
<dbReference type="InterPro" id="IPR000089">
    <property type="entry name" value="Biotin_lipoyl"/>
</dbReference>
<dbReference type="SUPFAM" id="SSF56059">
    <property type="entry name" value="Glutathione synthetase ATP-binding domain-like"/>
    <property type="match status" value="2"/>
</dbReference>
<dbReference type="PROSITE" id="PS50968">
    <property type="entry name" value="BIOTINYL_LIPOYL"/>
    <property type="match status" value="1"/>
</dbReference>
<keyword evidence="4 8" id="KW-0547">Nucleotide-binding</keyword>
<dbReference type="InterPro" id="IPR016185">
    <property type="entry name" value="PreATP-grasp_dom_sf"/>
</dbReference>
<feature type="domain" description="ATP-grasp" evidence="11">
    <location>
        <begin position="147"/>
        <end position="347"/>
    </location>
</feature>
<keyword evidence="6" id="KW-0092">Biotin</keyword>
<dbReference type="PANTHER" id="PTHR18866:SF33">
    <property type="entry name" value="METHYLCROTONOYL-COA CARBOXYLASE SUBUNIT ALPHA, MITOCHONDRIAL-RELATED"/>
    <property type="match status" value="1"/>
</dbReference>
<evidence type="ECO:0000313" key="13">
    <source>
        <dbReference type="EMBL" id="NYI95046.1"/>
    </source>
</evidence>
<evidence type="ECO:0000256" key="7">
    <source>
        <dbReference type="ARBA" id="ARBA00048501"/>
    </source>
</evidence>
<dbReference type="Pfam" id="PF21139">
    <property type="entry name" value="BT_MCC_alpha"/>
    <property type="match status" value="1"/>
</dbReference>
<evidence type="ECO:0000256" key="5">
    <source>
        <dbReference type="ARBA" id="ARBA00022840"/>
    </source>
</evidence>
<feature type="region of interest" description="Disordered" evidence="9">
    <location>
        <begin position="823"/>
        <end position="849"/>
    </location>
</feature>
<dbReference type="SUPFAM" id="SSF52440">
    <property type="entry name" value="PreATP-grasp domain"/>
    <property type="match status" value="1"/>
</dbReference>
<evidence type="ECO:0000256" key="4">
    <source>
        <dbReference type="ARBA" id="ARBA00022741"/>
    </source>
</evidence>
<dbReference type="GO" id="GO:0005524">
    <property type="term" value="F:ATP binding"/>
    <property type="evidence" value="ECO:0007669"/>
    <property type="project" value="UniProtKB-UniRule"/>
</dbReference>
<dbReference type="Gene3D" id="3.30.470.20">
    <property type="entry name" value="ATP-grasp fold, B domain"/>
    <property type="match status" value="2"/>
</dbReference>
<dbReference type="InterPro" id="IPR048429">
    <property type="entry name" value="MCC_alpha_BT"/>
</dbReference>
<feature type="compositionally biased region" description="Gly residues" evidence="9">
    <location>
        <begin position="316"/>
        <end position="326"/>
    </location>
</feature>
<evidence type="ECO:0000256" key="1">
    <source>
        <dbReference type="ARBA" id="ARBA00001953"/>
    </source>
</evidence>
<dbReference type="FunFam" id="2.40.50.100:FF:000003">
    <property type="entry name" value="Acetyl-CoA carboxylase biotin carboxyl carrier protein"/>
    <property type="match status" value="1"/>
</dbReference>
<feature type="domain" description="Lipoyl-binding" evidence="10">
    <location>
        <begin position="746"/>
        <end position="823"/>
    </location>
</feature>
<dbReference type="EC" id="6.3.4.14" evidence="2"/>
<dbReference type="InterPro" id="IPR005479">
    <property type="entry name" value="CPAse_ATP-bd"/>
</dbReference>
<accession>A0A853BKJ2</accession>
<dbReference type="SUPFAM" id="SSF51230">
    <property type="entry name" value="Single hybrid motif"/>
    <property type="match status" value="1"/>
</dbReference>